<proteinExistence type="predicted"/>
<reference evidence="1" key="1">
    <citation type="submission" date="2021-02" db="EMBL/GenBank/DDBJ databases">
        <authorList>
            <consortium name="DOE Joint Genome Institute"/>
            <person name="Ahrendt S."/>
            <person name="Looney B.P."/>
            <person name="Miyauchi S."/>
            <person name="Morin E."/>
            <person name="Drula E."/>
            <person name="Courty P.E."/>
            <person name="Chicoki N."/>
            <person name="Fauchery L."/>
            <person name="Kohler A."/>
            <person name="Kuo A."/>
            <person name="Labutti K."/>
            <person name="Pangilinan J."/>
            <person name="Lipzen A."/>
            <person name="Riley R."/>
            <person name="Andreopoulos W."/>
            <person name="He G."/>
            <person name="Johnson J."/>
            <person name="Barry K.W."/>
            <person name="Grigoriev I.V."/>
            <person name="Nagy L."/>
            <person name="Hibbett D."/>
            <person name="Henrissat B."/>
            <person name="Matheny P.B."/>
            <person name="Labbe J."/>
            <person name="Martin F."/>
        </authorList>
    </citation>
    <scope>NUCLEOTIDE SEQUENCE</scope>
    <source>
        <strain evidence="1">EC-137</strain>
    </source>
</reference>
<sequence>MVLSLQSATLFSLVLPYVFATQVHSHVHYHRRTISSPPSISSNYDFVIAGGGLAGLVLASRLSEDSNRTVLVLEAGQTGDAVADRIDTPGYTYWNSLVGTEYDWAYTTVAQAGANGRSLYWPRGRVLGGSSAMNGMYSVRPSKVEVDAWNGLVSVPGGPNTTWTWEDLLPYMQRSETYVVPDSQVADTIDAQNAASSRGTTGPLRSSYPAYMPGILKNWLPSFPSSGVDIASDPSSGATYGAFFATSAINPSNWTRSYSRSAYLDPIVNRTNLDVLVNATVSKIALDQSSTPAKATSIEFMTAEGGATRSVTVNKEVIVAGGSIGSPQILMLSGIGPKSRVEAAGVTSTIDLPGVGQHLQDHLSATLSFGTNATTAYSMYHSNNFSAAGGQTEFLSYINSATAYINLTTLMGGDAMNWANSVSSALNTSASTLVPSNDSTVVAGYKAIYQASQSLLTTSVGHVEILLSITTGPNVVGIQVALQRPFSQGQLYINSTDPYSYPVIDPQALSHSADLDLLRTGVKFIRTLTTAQPLASVLTGEMSPGTSVASDADLNNWLANSVATEYHPSGTCAMLPLDQGGVVNTELVVYGTCDFLTDVLANVRVVDASVFPIEFAAHLMAPTYGLAERASSMIRGQYNLVSSTTSSSSSSPSPSNPTPPSNSTSSASRSTTGHIPMFAAAVVVLSLSSL</sequence>
<accession>A0ACB8QY01</accession>
<gene>
    <name evidence="1" type="ORF">K488DRAFT_40489</name>
</gene>
<dbReference type="EMBL" id="MU273468">
    <property type="protein sequence ID" value="KAI0036761.1"/>
    <property type="molecule type" value="Genomic_DNA"/>
</dbReference>
<reference evidence="1" key="2">
    <citation type="journal article" date="2022" name="New Phytol.">
        <title>Evolutionary transition to the ectomycorrhizal habit in the genomes of a hyperdiverse lineage of mushroom-forming fungi.</title>
        <authorList>
            <person name="Looney B."/>
            <person name="Miyauchi S."/>
            <person name="Morin E."/>
            <person name="Drula E."/>
            <person name="Courty P.E."/>
            <person name="Kohler A."/>
            <person name="Kuo A."/>
            <person name="LaButti K."/>
            <person name="Pangilinan J."/>
            <person name="Lipzen A."/>
            <person name="Riley R."/>
            <person name="Andreopoulos W."/>
            <person name="He G."/>
            <person name="Johnson J."/>
            <person name="Nolan M."/>
            <person name="Tritt A."/>
            <person name="Barry K.W."/>
            <person name="Grigoriev I.V."/>
            <person name="Nagy L.G."/>
            <person name="Hibbett D."/>
            <person name="Henrissat B."/>
            <person name="Matheny P.B."/>
            <person name="Labbe J."/>
            <person name="Martin F.M."/>
        </authorList>
    </citation>
    <scope>NUCLEOTIDE SEQUENCE</scope>
    <source>
        <strain evidence="1">EC-137</strain>
    </source>
</reference>
<name>A0ACB8QY01_9AGAM</name>
<evidence type="ECO:0000313" key="2">
    <source>
        <dbReference type="Proteomes" id="UP000814128"/>
    </source>
</evidence>
<protein>
    <submittedName>
        <fullName evidence="1">Alcohol oxidase</fullName>
    </submittedName>
</protein>
<keyword evidence="2" id="KW-1185">Reference proteome</keyword>
<evidence type="ECO:0000313" key="1">
    <source>
        <dbReference type="EMBL" id="KAI0036761.1"/>
    </source>
</evidence>
<dbReference type="Proteomes" id="UP000814128">
    <property type="component" value="Unassembled WGS sequence"/>
</dbReference>
<organism evidence="1 2">
    <name type="scientific">Vararia minispora EC-137</name>
    <dbReference type="NCBI Taxonomy" id="1314806"/>
    <lineage>
        <taxon>Eukaryota</taxon>
        <taxon>Fungi</taxon>
        <taxon>Dikarya</taxon>
        <taxon>Basidiomycota</taxon>
        <taxon>Agaricomycotina</taxon>
        <taxon>Agaricomycetes</taxon>
        <taxon>Russulales</taxon>
        <taxon>Lachnocladiaceae</taxon>
        <taxon>Vararia</taxon>
    </lineage>
</organism>
<comment type="caution">
    <text evidence="1">The sequence shown here is derived from an EMBL/GenBank/DDBJ whole genome shotgun (WGS) entry which is preliminary data.</text>
</comment>